<dbReference type="InParanoid" id="K1RLQ0"/>
<dbReference type="SMART" id="SM00181">
    <property type="entry name" value="EGF"/>
    <property type="match status" value="4"/>
</dbReference>
<accession>K1RLQ0</accession>
<reference evidence="2" key="1">
    <citation type="journal article" date="2012" name="Nature">
        <title>The oyster genome reveals stress adaptation and complexity of shell formation.</title>
        <authorList>
            <person name="Zhang G."/>
            <person name="Fang X."/>
            <person name="Guo X."/>
            <person name="Li L."/>
            <person name="Luo R."/>
            <person name="Xu F."/>
            <person name="Yang P."/>
            <person name="Zhang L."/>
            <person name="Wang X."/>
            <person name="Qi H."/>
            <person name="Xiong Z."/>
            <person name="Que H."/>
            <person name="Xie Y."/>
            <person name="Holland P.W."/>
            <person name="Paps J."/>
            <person name="Zhu Y."/>
            <person name="Wu F."/>
            <person name="Chen Y."/>
            <person name="Wang J."/>
            <person name="Peng C."/>
            <person name="Meng J."/>
            <person name="Yang L."/>
            <person name="Liu J."/>
            <person name="Wen B."/>
            <person name="Zhang N."/>
            <person name="Huang Z."/>
            <person name="Zhu Q."/>
            <person name="Feng Y."/>
            <person name="Mount A."/>
            <person name="Hedgecock D."/>
            <person name="Xu Z."/>
            <person name="Liu Y."/>
            <person name="Domazet-Loso T."/>
            <person name="Du Y."/>
            <person name="Sun X."/>
            <person name="Zhang S."/>
            <person name="Liu B."/>
            <person name="Cheng P."/>
            <person name="Jiang X."/>
            <person name="Li J."/>
            <person name="Fan D."/>
            <person name="Wang W."/>
            <person name="Fu W."/>
            <person name="Wang T."/>
            <person name="Wang B."/>
            <person name="Zhang J."/>
            <person name="Peng Z."/>
            <person name="Li Y."/>
            <person name="Li N."/>
            <person name="Wang J."/>
            <person name="Chen M."/>
            <person name="He Y."/>
            <person name="Tan F."/>
            <person name="Song X."/>
            <person name="Zheng Q."/>
            <person name="Huang R."/>
            <person name="Yang H."/>
            <person name="Du X."/>
            <person name="Chen L."/>
            <person name="Yang M."/>
            <person name="Gaffney P.M."/>
            <person name="Wang S."/>
            <person name="Luo L."/>
            <person name="She Z."/>
            <person name="Ming Y."/>
            <person name="Huang W."/>
            <person name="Zhang S."/>
            <person name="Huang B."/>
            <person name="Zhang Y."/>
            <person name="Qu T."/>
            <person name="Ni P."/>
            <person name="Miao G."/>
            <person name="Wang J."/>
            <person name="Wang Q."/>
            <person name="Steinberg C.E."/>
            <person name="Wang H."/>
            <person name="Li N."/>
            <person name="Qian L."/>
            <person name="Zhang G."/>
            <person name="Li Y."/>
            <person name="Yang H."/>
            <person name="Liu X."/>
            <person name="Wang J."/>
            <person name="Yin Y."/>
            <person name="Wang J."/>
        </authorList>
    </citation>
    <scope>NUCLEOTIDE SEQUENCE [LARGE SCALE GENOMIC DNA]</scope>
    <source>
        <strain evidence="2">05x7-T-G4-1.051#20</strain>
    </source>
</reference>
<dbReference type="PROSITE" id="PS50026">
    <property type="entry name" value="EGF_3"/>
    <property type="match status" value="1"/>
</dbReference>
<dbReference type="PROSITE" id="PS01186">
    <property type="entry name" value="EGF_2"/>
    <property type="match status" value="1"/>
</dbReference>
<comment type="caution">
    <text evidence="1">Lacks conserved residue(s) required for the propagation of feature annotation.</text>
</comment>
<proteinExistence type="predicted"/>
<name>K1RLQ0_MAGGI</name>
<sequence length="372" mass="39238">MRGFQCLILCVLLYSASVDAFGTCADANDVDSCPENATCEDENADSTFECECEDGFDEVDVPIGGTAVTFCDADEYVLIRRNVHLMTGKRVWYICVCKNIACPFGERPSSYFPPITAVVTCVYKCYNSTPWGLFEITSKADKMRGFQCLLLCVLLYSASVEVFGQLPACTGNADCPDNATCEDDGGGNLECVCEEGFDESDSGVTVGGTALTVCVVLCVQAKYSLAFKTCAGVADCPDNAKCVSLKCKCDAGFDLLDLPYTAASAAVPACRDLGVCSETDNSNTDCGPNGHCITYVDDYGAVKTVCKCKPGYYGVNCDKTTPVYTTPTTSRPYVTTTRKTVNFGAIIPAIGGGILLLALLAGGAAALTSSSG</sequence>
<feature type="disulfide bond" evidence="1">
    <location>
        <begin position="308"/>
        <end position="317"/>
    </location>
</feature>
<evidence type="ECO:0000256" key="1">
    <source>
        <dbReference type="PROSITE-ProRule" id="PRU00076"/>
    </source>
</evidence>
<protein>
    <submittedName>
        <fullName evidence="2">Uncharacterized protein</fullName>
    </submittedName>
</protein>
<keyword evidence="1" id="KW-1015">Disulfide bond</keyword>
<evidence type="ECO:0000313" key="2">
    <source>
        <dbReference type="EMBL" id="EKC42500.1"/>
    </source>
</evidence>
<dbReference type="EMBL" id="JH821652">
    <property type="protein sequence ID" value="EKC42500.1"/>
    <property type="molecule type" value="Genomic_DNA"/>
</dbReference>
<organism evidence="2">
    <name type="scientific">Magallana gigas</name>
    <name type="common">Pacific oyster</name>
    <name type="synonym">Crassostrea gigas</name>
    <dbReference type="NCBI Taxonomy" id="29159"/>
    <lineage>
        <taxon>Eukaryota</taxon>
        <taxon>Metazoa</taxon>
        <taxon>Spiralia</taxon>
        <taxon>Lophotrochozoa</taxon>
        <taxon>Mollusca</taxon>
        <taxon>Bivalvia</taxon>
        <taxon>Autobranchia</taxon>
        <taxon>Pteriomorphia</taxon>
        <taxon>Ostreida</taxon>
        <taxon>Ostreoidea</taxon>
        <taxon>Ostreidae</taxon>
        <taxon>Magallana</taxon>
    </lineage>
</organism>
<gene>
    <name evidence="2" type="ORF">CGI_10023163</name>
</gene>
<dbReference type="HOGENOM" id="CLU_744438_0_0_1"/>
<keyword evidence="1" id="KW-0245">EGF-like domain</keyword>
<dbReference type="InterPro" id="IPR000742">
    <property type="entry name" value="EGF"/>
</dbReference>
<dbReference type="AlphaFoldDB" id="K1RLQ0"/>
<dbReference type="SUPFAM" id="SSF57196">
    <property type="entry name" value="EGF/Laminin"/>
    <property type="match status" value="1"/>
</dbReference>
<dbReference type="PROSITE" id="PS00022">
    <property type="entry name" value="EGF_1"/>
    <property type="match status" value="1"/>
</dbReference>